<evidence type="ECO:0000313" key="3">
    <source>
        <dbReference type="EMBL" id="MDO6671369.1"/>
    </source>
</evidence>
<comment type="caution">
    <text evidence="3">The sequence shown here is derived from an EMBL/GenBank/DDBJ whole genome shotgun (WGS) entry which is preliminary data.</text>
</comment>
<dbReference type="Gene3D" id="3.40.50.720">
    <property type="entry name" value="NAD(P)-binding Rossmann-like Domain"/>
    <property type="match status" value="1"/>
</dbReference>
<comment type="similarity">
    <text evidence="1">Belongs to the short-chain dehydrogenases/reductases (SDR) family.</text>
</comment>
<protein>
    <recommendedName>
        <fullName evidence="5">Short chain dehydrogenase</fullName>
    </recommendedName>
</protein>
<dbReference type="PANTHER" id="PTHR43477">
    <property type="entry name" value="DIHYDROANTICAPSIN 7-DEHYDROGENASE"/>
    <property type="match status" value="1"/>
</dbReference>
<evidence type="ECO:0000256" key="2">
    <source>
        <dbReference type="ARBA" id="ARBA00023002"/>
    </source>
</evidence>
<sequence>MAVSKFQWMTTVMSKMMGQVNLVRIGQHYIAEGGSFTLISGILNVKPIPMAIADATTSGAIDTVVKCVAYELPRGVRINAINLTVLEEAWEAYGELMLCVIPLKQILRGPACARTLGETQFVAERGMMPKSFESAAISLPSLCSNRSTLTWQVTSQTPLSAST</sequence>
<dbReference type="GO" id="GO:0016491">
    <property type="term" value="F:oxidoreductase activity"/>
    <property type="evidence" value="ECO:0007669"/>
    <property type="project" value="UniProtKB-KW"/>
</dbReference>
<evidence type="ECO:0000313" key="4">
    <source>
        <dbReference type="Proteomes" id="UP001170481"/>
    </source>
</evidence>
<dbReference type="InterPro" id="IPR051122">
    <property type="entry name" value="SDR_DHRS6-like"/>
</dbReference>
<dbReference type="EMBL" id="JAUORK010000004">
    <property type="protein sequence ID" value="MDO6671369.1"/>
    <property type="molecule type" value="Genomic_DNA"/>
</dbReference>
<keyword evidence="2" id="KW-0560">Oxidoreductase</keyword>
<organism evidence="3 4">
    <name type="scientific">Cobetia amphilecti</name>
    <dbReference type="NCBI Taxonomy" id="1055104"/>
    <lineage>
        <taxon>Bacteria</taxon>
        <taxon>Pseudomonadati</taxon>
        <taxon>Pseudomonadota</taxon>
        <taxon>Gammaproteobacteria</taxon>
        <taxon>Oceanospirillales</taxon>
        <taxon>Halomonadaceae</taxon>
        <taxon>Cobetia</taxon>
    </lineage>
</organism>
<gene>
    <name evidence="3" type="ORF">Q4535_04480</name>
</gene>
<dbReference type="SUPFAM" id="SSF51735">
    <property type="entry name" value="NAD(P)-binding Rossmann-fold domains"/>
    <property type="match status" value="1"/>
</dbReference>
<dbReference type="AlphaFoldDB" id="A0AAP4TX36"/>
<dbReference type="RefSeq" id="WP_244995189.1">
    <property type="nucleotide sequence ID" value="NZ_JAHKQM010000027.1"/>
</dbReference>
<evidence type="ECO:0000256" key="1">
    <source>
        <dbReference type="ARBA" id="ARBA00006484"/>
    </source>
</evidence>
<evidence type="ECO:0008006" key="5">
    <source>
        <dbReference type="Google" id="ProtNLM"/>
    </source>
</evidence>
<dbReference type="PANTHER" id="PTHR43477:SF1">
    <property type="entry name" value="DIHYDROANTICAPSIN 7-DEHYDROGENASE"/>
    <property type="match status" value="1"/>
</dbReference>
<reference evidence="3" key="1">
    <citation type="submission" date="2023-07" db="EMBL/GenBank/DDBJ databases">
        <title>Genome content predicts the carbon catabolic preferences of heterotrophic bacteria.</title>
        <authorList>
            <person name="Gralka M."/>
        </authorList>
    </citation>
    <scope>NUCLEOTIDE SEQUENCE</scope>
    <source>
        <strain evidence="3">C2R13</strain>
    </source>
</reference>
<accession>A0AAP4TX36</accession>
<name>A0AAP4TX36_9GAMM</name>
<dbReference type="InterPro" id="IPR036291">
    <property type="entry name" value="NAD(P)-bd_dom_sf"/>
</dbReference>
<dbReference type="Proteomes" id="UP001170481">
    <property type="component" value="Unassembled WGS sequence"/>
</dbReference>
<proteinExistence type="inferred from homology"/>